<accession>A0A929KSD1</accession>
<proteinExistence type="predicted"/>
<dbReference type="AlphaFoldDB" id="A0A929KSD1"/>
<protein>
    <submittedName>
        <fullName evidence="1">Uncharacterized protein</fullName>
    </submittedName>
</protein>
<gene>
    <name evidence="1" type="ORF">IRJ16_01905</name>
</gene>
<dbReference type="RefSeq" id="WP_194109819.1">
    <property type="nucleotide sequence ID" value="NZ_JADFFL010000001.1"/>
</dbReference>
<dbReference type="EMBL" id="JADFFL010000001">
    <property type="protein sequence ID" value="MBE9660624.1"/>
    <property type="molecule type" value="Genomic_DNA"/>
</dbReference>
<keyword evidence="2" id="KW-1185">Reference proteome</keyword>
<organism evidence="1 2">
    <name type="scientific">Mucilaginibacter myungsuensis</name>
    <dbReference type="NCBI Taxonomy" id="649104"/>
    <lineage>
        <taxon>Bacteria</taxon>
        <taxon>Pseudomonadati</taxon>
        <taxon>Bacteroidota</taxon>
        <taxon>Sphingobacteriia</taxon>
        <taxon>Sphingobacteriales</taxon>
        <taxon>Sphingobacteriaceae</taxon>
        <taxon>Mucilaginibacter</taxon>
    </lineage>
</organism>
<name>A0A929KSD1_9SPHI</name>
<dbReference type="Proteomes" id="UP000622475">
    <property type="component" value="Unassembled WGS sequence"/>
</dbReference>
<comment type="caution">
    <text evidence="1">The sequence shown here is derived from an EMBL/GenBank/DDBJ whole genome shotgun (WGS) entry which is preliminary data.</text>
</comment>
<evidence type="ECO:0000313" key="2">
    <source>
        <dbReference type="Proteomes" id="UP000622475"/>
    </source>
</evidence>
<sequence>MKTGRKTTIRISTMILTSVLTILTFISMAMRIADMPMEYVAVANESFSTTSKFEIDLYSGNADMAQAKETIWISLACNDIEKLTNGHYSYSNQGVNTRKPFEFYGAFIKDGQKIAVKSGNFDVILNKDQLEIDYKLGLVDGSKLKGRYQGKCNMADRRNAK</sequence>
<evidence type="ECO:0000313" key="1">
    <source>
        <dbReference type="EMBL" id="MBE9660624.1"/>
    </source>
</evidence>
<reference evidence="1" key="1">
    <citation type="submission" date="2020-10" db="EMBL/GenBank/DDBJ databases">
        <title>Mucilaginibacter mali sp. nov., isolated from rhizosphere soil of apple orchard.</title>
        <authorList>
            <person name="Lee J.-S."/>
            <person name="Kim H.S."/>
            <person name="Kim J.-S."/>
        </authorList>
    </citation>
    <scope>NUCLEOTIDE SEQUENCE</scope>
    <source>
        <strain evidence="1">KCTC 22746</strain>
    </source>
</reference>